<dbReference type="InterPro" id="IPR002562">
    <property type="entry name" value="3'-5'_exonuclease_dom"/>
</dbReference>
<dbReference type="Pfam" id="PF01612">
    <property type="entry name" value="DNA_pol_A_exo1"/>
    <property type="match status" value="1"/>
</dbReference>
<dbReference type="PANTHER" id="PTHR43040">
    <property type="entry name" value="RIBONUCLEASE D"/>
    <property type="match status" value="1"/>
</dbReference>
<dbReference type="GO" id="GO:0006139">
    <property type="term" value="P:nucleobase-containing compound metabolic process"/>
    <property type="evidence" value="ECO:0007669"/>
    <property type="project" value="InterPro"/>
</dbReference>
<proteinExistence type="predicted"/>
<comment type="caution">
    <text evidence="2">The sequence shown here is derived from an EMBL/GenBank/DDBJ whole genome shotgun (WGS) entry which is preliminary data.</text>
</comment>
<dbReference type="PANTHER" id="PTHR43040:SF1">
    <property type="entry name" value="RIBONUCLEASE D"/>
    <property type="match status" value="1"/>
</dbReference>
<organism evidence="2 3">
    <name type="scientific">Colletotrichum incanum</name>
    <name type="common">Soybean anthracnose fungus</name>
    <dbReference type="NCBI Taxonomy" id="1573173"/>
    <lineage>
        <taxon>Eukaryota</taxon>
        <taxon>Fungi</taxon>
        <taxon>Dikarya</taxon>
        <taxon>Ascomycota</taxon>
        <taxon>Pezizomycotina</taxon>
        <taxon>Sordariomycetes</taxon>
        <taxon>Hypocreomycetidae</taxon>
        <taxon>Glomerellales</taxon>
        <taxon>Glomerellaceae</taxon>
        <taxon>Colletotrichum</taxon>
        <taxon>Colletotrichum spaethianum species complex</taxon>
    </lineage>
</organism>
<dbReference type="InterPro" id="IPR012337">
    <property type="entry name" value="RNaseH-like_sf"/>
</dbReference>
<dbReference type="GO" id="GO:0008408">
    <property type="term" value="F:3'-5' exonuclease activity"/>
    <property type="evidence" value="ECO:0007669"/>
    <property type="project" value="InterPro"/>
</dbReference>
<gene>
    <name evidence="2" type="ORF">CI238_05380</name>
</gene>
<evidence type="ECO:0000259" key="1">
    <source>
        <dbReference type="SMART" id="SM00474"/>
    </source>
</evidence>
<accession>A0A161W857</accession>
<keyword evidence="2" id="KW-0378">Hydrolase</keyword>
<dbReference type="AlphaFoldDB" id="A0A161W857"/>
<dbReference type="InterPro" id="IPR036397">
    <property type="entry name" value="RNaseH_sf"/>
</dbReference>
<dbReference type="EMBL" id="LFIW01001979">
    <property type="protein sequence ID" value="KZL80138.1"/>
    <property type="molecule type" value="Genomic_DNA"/>
</dbReference>
<evidence type="ECO:0000313" key="3">
    <source>
        <dbReference type="Proteomes" id="UP000076584"/>
    </source>
</evidence>
<dbReference type="Proteomes" id="UP000076584">
    <property type="component" value="Unassembled WGS sequence"/>
</dbReference>
<keyword evidence="2" id="KW-0540">Nuclease</keyword>
<dbReference type="Gene3D" id="3.30.420.10">
    <property type="entry name" value="Ribonuclease H-like superfamily/Ribonuclease H"/>
    <property type="match status" value="1"/>
</dbReference>
<keyword evidence="2" id="KW-0269">Exonuclease</keyword>
<feature type="domain" description="3'-5' exonuclease" evidence="1">
    <location>
        <begin position="10"/>
        <end position="215"/>
    </location>
</feature>
<reference evidence="2 3" key="1">
    <citation type="submission" date="2015-06" db="EMBL/GenBank/DDBJ databases">
        <title>Survival trade-offs in plant roots during colonization by closely related pathogenic and mutualistic fungi.</title>
        <authorList>
            <person name="Hacquard S."/>
            <person name="Kracher B."/>
            <person name="Hiruma K."/>
            <person name="Weinman A."/>
            <person name="Muench P."/>
            <person name="Garrido Oter R."/>
            <person name="Ver Loren van Themaat E."/>
            <person name="Dallerey J.-F."/>
            <person name="Damm U."/>
            <person name="Henrissat B."/>
            <person name="Lespinet O."/>
            <person name="Thon M."/>
            <person name="Kemen E."/>
            <person name="McHardy A.C."/>
            <person name="Schulze-Lefert P."/>
            <person name="O'Connell R.J."/>
        </authorList>
    </citation>
    <scope>NUCLEOTIDE SEQUENCE [LARGE SCALE GENOMIC DNA]</scope>
    <source>
        <strain evidence="2 3">MAFF 238704</strain>
    </source>
</reference>
<dbReference type="SMART" id="SM00474">
    <property type="entry name" value="35EXOc"/>
    <property type="match status" value="1"/>
</dbReference>
<dbReference type="SUPFAM" id="SSF53098">
    <property type="entry name" value="Ribonuclease H-like"/>
    <property type="match status" value="1"/>
</dbReference>
<protein>
    <submittedName>
        <fullName evidence="2">3-5 exonuclease</fullName>
    </submittedName>
</protein>
<evidence type="ECO:0000313" key="2">
    <source>
        <dbReference type="EMBL" id="KZL80138.1"/>
    </source>
</evidence>
<sequence>MTAPVLNPVYNLVDTPEAISALVDSFDGLPTETPSLYLDLEGANLCREGNISIIQIYVSPRKHAYLIDVCALGHKAFSTPGKKSSWTLKDVLESLEIIKVFFDVRNDSDALFAHFGISLDGVQDIQLMEFASRVAHKSYLCGLAKCIDRDSPLTPEERRTWSVVKEMGRKLFDPACGGGYAVFNKRPLPREILQYCIQDVQHLPQLWLAYNQKLTPDWKVLVREESQARIKLSQSAEFSGQGRHMALPPVGWAS</sequence>
<dbReference type="GO" id="GO:0003676">
    <property type="term" value="F:nucleic acid binding"/>
    <property type="evidence" value="ECO:0007669"/>
    <property type="project" value="InterPro"/>
</dbReference>
<keyword evidence="3" id="KW-1185">Reference proteome</keyword>
<name>A0A161W857_COLIC</name>